<accession>A0ACC1CGA3</accession>
<sequence>MMDCHKFESVESATRAKEALHGCDIYSGCCTLKIEFAKFRTFGCSVQAAVPYLTSYVALRSELSCSRTSEVLESLNLRRDLYTFSAKNFRFPLRVEQLST</sequence>
<evidence type="ECO:0000313" key="1">
    <source>
        <dbReference type="EMBL" id="KAJ0170606.1"/>
    </source>
</evidence>
<organism evidence="1 2">
    <name type="scientific">Dendrolimus kikuchii</name>
    <dbReference type="NCBI Taxonomy" id="765133"/>
    <lineage>
        <taxon>Eukaryota</taxon>
        <taxon>Metazoa</taxon>
        <taxon>Ecdysozoa</taxon>
        <taxon>Arthropoda</taxon>
        <taxon>Hexapoda</taxon>
        <taxon>Insecta</taxon>
        <taxon>Pterygota</taxon>
        <taxon>Neoptera</taxon>
        <taxon>Endopterygota</taxon>
        <taxon>Lepidoptera</taxon>
        <taxon>Glossata</taxon>
        <taxon>Ditrysia</taxon>
        <taxon>Bombycoidea</taxon>
        <taxon>Lasiocampidae</taxon>
        <taxon>Dendrolimus</taxon>
    </lineage>
</organism>
<reference evidence="1 2" key="1">
    <citation type="journal article" date="2021" name="Front. Genet.">
        <title>Chromosome-Level Genome Assembly Reveals Significant Gene Expansion in the Toll and IMD Signaling Pathways of Dendrolimus kikuchii.</title>
        <authorList>
            <person name="Zhou J."/>
            <person name="Wu P."/>
            <person name="Xiong Z."/>
            <person name="Liu N."/>
            <person name="Zhao N."/>
            <person name="Ji M."/>
            <person name="Qiu Y."/>
            <person name="Yang B."/>
        </authorList>
    </citation>
    <scope>NUCLEOTIDE SEQUENCE [LARGE SCALE GENOMIC DNA]</scope>
    <source>
        <strain evidence="1">Ann1</strain>
    </source>
</reference>
<evidence type="ECO:0000313" key="2">
    <source>
        <dbReference type="Proteomes" id="UP000824533"/>
    </source>
</evidence>
<dbReference type="EMBL" id="CM034413">
    <property type="protein sequence ID" value="KAJ0170606.1"/>
    <property type="molecule type" value="Genomic_DNA"/>
</dbReference>
<gene>
    <name evidence="1" type="ORF">K1T71_013977</name>
</gene>
<proteinExistence type="predicted"/>
<comment type="caution">
    <text evidence="1">The sequence shown here is derived from an EMBL/GenBank/DDBJ whole genome shotgun (WGS) entry which is preliminary data.</text>
</comment>
<protein>
    <submittedName>
        <fullName evidence="1">Uncharacterized protein</fullName>
    </submittedName>
</protein>
<name>A0ACC1CGA3_9NEOP</name>
<keyword evidence="2" id="KW-1185">Reference proteome</keyword>
<dbReference type="Proteomes" id="UP000824533">
    <property type="component" value="Linkage Group LG27"/>
</dbReference>